<evidence type="ECO:0000313" key="3">
    <source>
        <dbReference type="Proteomes" id="UP000582090"/>
    </source>
</evidence>
<comment type="caution">
    <text evidence="2">The sequence shown here is derived from an EMBL/GenBank/DDBJ whole genome shotgun (WGS) entry which is preliminary data.</text>
</comment>
<reference evidence="2 3" key="1">
    <citation type="submission" date="2020-08" db="EMBL/GenBank/DDBJ databases">
        <title>Genomic Encyclopedia of Type Strains, Phase IV (KMG-IV): sequencing the most valuable type-strain genomes for metagenomic binning, comparative biology and taxonomic classification.</title>
        <authorList>
            <person name="Goeker M."/>
        </authorList>
    </citation>
    <scope>NUCLEOTIDE SEQUENCE [LARGE SCALE GENOMIC DNA]</scope>
    <source>
        <strain evidence="2 3">DSM 26575</strain>
    </source>
</reference>
<accession>A0A7W6CL56</accession>
<feature type="region of interest" description="Disordered" evidence="1">
    <location>
        <begin position="125"/>
        <end position="146"/>
    </location>
</feature>
<gene>
    <name evidence="2" type="ORF">GGQ67_000770</name>
</gene>
<dbReference type="EMBL" id="JACIDW010000001">
    <property type="protein sequence ID" value="MBB3963152.1"/>
    <property type="molecule type" value="Genomic_DNA"/>
</dbReference>
<feature type="region of interest" description="Disordered" evidence="1">
    <location>
        <begin position="160"/>
        <end position="181"/>
    </location>
</feature>
<organism evidence="2 3">
    <name type="scientific">Rhizobium metallidurans</name>
    <dbReference type="NCBI Taxonomy" id="1265931"/>
    <lineage>
        <taxon>Bacteria</taxon>
        <taxon>Pseudomonadati</taxon>
        <taxon>Pseudomonadota</taxon>
        <taxon>Alphaproteobacteria</taxon>
        <taxon>Hyphomicrobiales</taxon>
        <taxon>Rhizobiaceae</taxon>
        <taxon>Rhizobium/Agrobacterium group</taxon>
        <taxon>Rhizobium</taxon>
    </lineage>
</organism>
<dbReference type="Proteomes" id="UP000582090">
    <property type="component" value="Unassembled WGS sequence"/>
</dbReference>
<evidence type="ECO:0000313" key="2">
    <source>
        <dbReference type="EMBL" id="MBB3963152.1"/>
    </source>
</evidence>
<keyword evidence="3" id="KW-1185">Reference proteome</keyword>
<dbReference type="AlphaFoldDB" id="A0A7W6CL56"/>
<protein>
    <submittedName>
        <fullName evidence="2">Uncharacterized protein</fullName>
    </submittedName>
</protein>
<sequence length="191" mass="20417">MPAVFSTPAIAQQTASTAPAPATLCDADCIRSNSETVAQMCARPIEAQAPIDFEWVNRPYASFFQEADPPEGQSSVVIYRGDSIRFVTPKKEWIRMTFECAYDANAKKLVGVRLKPGRLGQPQPVIASAAPAPPSSKAAQMKQPSQIDGAALGAAIQRAVRRPKPAAKPTRTMNIGEPSGIEVEQMAIAPN</sequence>
<evidence type="ECO:0000256" key="1">
    <source>
        <dbReference type="SAM" id="MobiDB-lite"/>
    </source>
</evidence>
<proteinExistence type="predicted"/>
<name>A0A7W6CL56_9HYPH</name>
<feature type="compositionally biased region" description="Low complexity" evidence="1">
    <location>
        <begin position="127"/>
        <end position="139"/>
    </location>
</feature>